<organism evidence="2 3">
    <name type="scientific">Novosphingobium resinovorum</name>
    <dbReference type="NCBI Taxonomy" id="158500"/>
    <lineage>
        <taxon>Bacteria</taxon>
        <taxon>Pseudomonadati</taxon>
        <taxon>Pseudomonadota</taxon>
        <taxon>Alphaproteobacteria</taxon>
        <taxon>Sphingomonadales</taxon>
        <taxon>Sphingomonadaceae</taxon>
        <taxon>Novosphingobium</taxon>
    </lineage>
</organism>
<feature type="domain" description="DUF7064" evidence="1">
    <location>
        <begin position="193"/>
        <end position="310"/>
    </location>
</feature>
<evidence type="ECO:0000313" key="2">
    <source>
        <dbReference type="EMBL" id="AOR78826.1"/>
    </source>
</evidence>
<keyword evidence="2" id="KW-0614">Plasmid</keyword>
<dbReference type="OrthoDB" id="115252at2"/>
<reference evidence="3" key="1">
    <citation type="journal article" date="2017" name="J. Biotechnol.">
        <title>Complete genome sequence of Novosphingobium resinovorum SA1, a versatile xenobiotic-degrading bacterium capable of utilizing sulfanilic acid.</title>
        <authorList>
            <person name="Hegedus B."/>
            <person name="Kos P.B."/>
            <person name="Balint B."/>
            <person name="Maroti G."/>
            <person name="Gan H.M."/>
            <person name="Perei K."/>
            <person name="Rakhely G."/>
        </authorList>
    </citation>
    <scope>NUCLEOTIDE SEQUENCE [LARGE SCALE GENOMIC DNA]</scope>
    <source>
        <strain evidence="3">SA1</strain>
    </source>
</reference>
<proteinExistence type="predicted"/>
<dbReference type="KEGG" id="nre:BES08_18075"/>
<keyword evidence="3" id="KW-1185">Reference proteome</keyword>
<gene>
    <name evidence="2" type="ORF">BES08_18075</name>
</gene>
<dbReference type="Pfam" id="PF23212">
    <property type="entry name" value="DUF7064"/>
    <property type="match status" value="1"/>
</dbReference>
<sequence>MITNADLDFHHHGSTEHNYAETMFLIFSVPEAGISGNAYFLGRPNAGVCLSSVYIHQGIVAHAGAADYSDAQMHVQCPEKLSDFRLSTGLAVTGSNNARDYHYRYKGTDGLCRFDLRFKGLMDPFDPLDPSQNPMLEHFGGDTEAASGAGDSWSKGHYDLVGHITGELEVHGHRFAVDCVDGLDRSWGPRAEWNSAPVSWMHMTFGTDLAFHLIMTLDIVDGQTVYTTFRFGYALVDGESCAIVAAEVDAESLSLLGMHRVVRITDAKGRKWEMVGAAVAAAPWHNAYAAFISYQTLYRWTMGDRVGFSNVTDVIGVTTLSKKLSRLANARAVSG</sequence>
<dbReference type="Proteomes" id="UP000094626">
    <property type="component" value="Plasmid pSA1"/>
</dbReference>
<dbReference type="EMBL" id="CP017076">
    <property type="protein sequence ID" value="AOR78826.1"/>
    <property type="molecule type" value="Genomic_DNA"/>
</dbReference>
<dbReference type="InterPro" id="IPR055492">
    <property type="entry name" value="DUF7064"/>
</dbReference>
<geneLocation type="plasmid" evidence="2 3">
    <name>pSA1</name>
</geneLocation>
<dbReference type="AlphaFoldDB" id="A0A1D8A9Q6"/>
<dbReference type="RefSeq" id="WP_069709342.1">
    <property type="nucleotide sequence ID" value="NZ_CP017076.1"/>
</dbReference>
<accession>A0A1D8A9Q6</accession>
<evidence type="ECO:0000313" key="3">
    <source>
        <dbReference type="Proteomes" id="UP000094626"/>
    </source>
</evidence>
<evidence type="ECO:0000259" key="1">
    <source>
        <dbReference type="Pfam" id="PF23212"/>
    </source>
</evidence>
<name>A0A1D8A9Q6_9SPHN</name>
<protein>
    <recommendedName>
        <fullName evidence="1">DUF7064 domain-containing protein</fullName>
    </recommendedName>
</protein>